<keyword evidence="3" id="KW-0966">Cell projection</keyword>
<feature type="region of interest" description="Disordered" evidence="1">
    <location>
        <begin position="167"/>
        <end position="207"/>
    </location>
</feature>
<evidence type="ECO:0000313" key="4">
    <source>
        <dbReference type="Proteomes" id="UP000742631"/>
    </source>
</evidence>
<dbReference type="InterPro" id="IPR038610">
    <property type="entry name" value="FliK-like_C_sf"/>
</dbReference>
<feature type="compositionally biased region" description="Pro residues" evidence="1">
    <location>
        <begin position="72"/>
        <end position="81"/>
    </location>
</feature>
<feature type="compositionally biased region" description="Basic and acidic residues" evidence="1">
    <location>
        <begin position="180"/>
        <end position="199"/>
    </location>
</feature>
<dbReference type="Pfam" id="PF02120">
    <property type="entry name" value="Flg_hook"/>
    <property type="match status" value="1"/>
</dbReference>
<accession>A0A921E422</accession>
<feature type="compositionally biased region" description="Low complexity" evidence="1">
    <location>
        <begin position="37"/>
        <end position="48"/>
    </location>
</feature>
<name>A0A921E422_9HYPH</name>
<organism evidence="3 4">
    <name type="scientific">Methylorubrum populi</name>
    <dbReference type="NCBI Taxonomy" id="223967"/>
    <lineage>
        <taxon>Bacteria</taxon>
        <taxon>Pseudomonadati</taxon>
        <taxon>Pseudomonadota</taxon>
        <taxon>Alphaproteobacteria</taxon>
        <taxon>Hyphomicrobiales</taxon>
        <taxon>Methylobacteriaceae</taxon>
        <taxon>Methylorubrum</taxon>
    </lineage>
</organism>
<reference evidence="3" key="1">
    <citation type="journal article" date="2021" name="PeerJ">
        <title>Extensive microbial diversity within the chicken gut microbiome revealed by metagenomics and culture.</title>
        <authorList>
            <person name="Gilroy R."/>
            <person name="Ravi A."/>
            <person name="Getino M."/>
            <person name="Pursley I."/>
            <person name="Horton D.L."/>
            <person name="Alikhan N.F."/>
            <person name="Baker D."/>
            <person name="Gharbi K."/>
            <person name="Hall N."/>
            <person name="Watson M."/>
            <person name="Adriaenssens E.M."/>
            <person name="Foster-Nyarko E."/>
            <person name="Jarju S."/>
            <person name="Secka A."/>
            <person name="Antonio M."/>
            <person name="Oren A."/>
            <person name="Chaudhuri R.R."/>
            <person name="La Ragione R."/>
            <person name="Hildebrand F."/>
            <person name="Pallen M.J."/>
        </authorList>
    </citation>
    <scope>NUCLEOTIDE SEQUENCE</scope>
    <source>
        <strain evidence="3">316</strain>
    </source>
</reference>
<dbReference type="InterPro" id="IPR021136">
    <property type="entry name" value="Flagellar_hook_control-like_C"/>
</dbReference>
<dbReference type="Proteomes" id="UP000742631">
    <property type="component" value="Unassembled WGS sequence"/>
</dbReference>
<keyword evidence="3" id="KW-0969">Cilium</keyword>
<comment type="caution">
    <text evidence="3">The sequence shown here is derived from an EMBL/GenBank/DDBJ whole genome shotgun (WGS) entry which is preliminary data.</text>
</comment>
<protein>
    <submittedName>
        <fullName evidence="3">Flagellar hook-length control protein FliK</fullName>
    </submittedName>
</protein>
<gene>
    <name evidence="3" type="ORF">K8W01_15455</name>
</gene>
<feature type="region of interest" description="Disordered" evidence="1">
    <location>
        <begin position="1"/>
        <end position="81"/>
    </location>
</feature>
<evidence type="ECO:0000256" key="1">
    <source>
        <dbReference type="SAM" id="MobiDB-lite"/>
    </source>
</evidence>
<keyword evidence="3" id="KW-0282">Flagellum</keyword>
<evidence type="ECO:0000259" key="2">
    <source>
        <dbReference type="Pfam" id="PF02120"/>
    </source>
</evidence>
<dbReference type="Gene3D" id="3.30.750.140">
    <property type="match status" value="1"/>
</dbReference>
<dbReference type="AlphaFoldDB" id="A0A921E422"/>
<dbReference type="CDD" id="cd17470">
    <property type="entry name" value="T3SS_Flik_C"/>
    <property type="match status" value="1"/>
</dbReference>
<feature type="compositionally biased region" description="Low complexity" evidence="1">
    <location>
        <begin position="56"/>
        <end position="71"/>
    </location>
</feature>
<proteinExistence type="predicted"/>
<dbReference type="EMBL" id="DYYG01000045">
    <property type="protein sequence ID" value="HJE25053.1"/>
    <property type="molecule type" value="Genomic_DNA"/>
</dbReference>
<evidence type="ECO:0000313" key="3">
    <source>
        <dbReference type="EMBL" id="HJE25053.1"/>
    </source>
</evidence>
<feature type="domain" description="Flagellar hook-length control protein-like C-terminal" evidence="2">
    <location>
        <begin position="95"/>
        <end position="159"/>
    </location>
</feature>
<reference evidence="3" key="2">
    <citation type="submission" date="2021-09" db="EMBL/GenBank/DDBJ databases">
        <authorList>
            <person name="Gilroy R."/>
        </authorList>
    </citation>
    <scope>NUCLEOTIDE SEQUENCE</scope>
    <source>
        <strain evidence="3">316</strain>
    </source>
</reference>
<sequence>MKAAADGAAPTPRPKEAGPEAAPSGEGLEAQEAKTDGAQGVAQALAPAGPAPSPALSPAGGTAAAVGAAATPQPPATPPLPLSAVPMTIGLRSLSGVNRFAIRLDPIELGRIDVSLDLDKEGGKARAHLVVDRPETLALLQRDAGSLQQALAQAGFDVGAEAGGGIDLSLRGETGSQGGREGDASSRGRPEGPAGERTEAPAPLELAPLRTLRAAGNLDIRI</sequence>